<gene>
    <name evidence="1" type="ORF">CEP51_011474</name>
</gene>
<sequence>MANLQAEEAMEQAKTVDVFALATVCINGYLPSLQSTLQTTEEKDQTMVNSFTDTLNAELEVKLLSVEAAGDGLDIARHDLVCRLSRLQRSSSSVIPTLTIIKNTFLTYHSIISQC</sequence>
<reference evidence="1 2" key="1">
    <citation type="submission" date="2017-06" db="EMBL/GenBank/DDBJ databases">
        <title>Comparative genomic analysis of Ambrosia Fusariam Clade fungi.</title>
        <authorList>
            <person name="Stajich J.E."/>
            <person name="Carrillo J."/>
            <person name="Kijimoto T."/>
            <person name="Eskalen A."/>
            <person name="O'Donnell K."/>
            <person name="Kasson M."/>
        </authorList>
    </citation>
    <scope>NUCLEOTIDE SEQUENCE [LARGE SCALE GENOMIC DNA]</scope>
    <source>
        <strain evidence="1 2">NRRL62606</strain>
    </source>
</reference>
<dbReference type="AlphaFoldDB" id="A0A428RB07"/>
<accession>A0A428RB07</accession>
<dbReference type="EMBL" id="NKCL01000391">
    <property type="protein sequence ID" value="RSL74707.1"/>
    <property type="molecule type" value="Genomic_DNA"/>
</dbReference>
<proteinExistence type="predicted"/>
<evidence type="ECO:0000313" key="2">
    <source>
        <dbReference type="Proteomes" id="UP000287972"/>
    </source>
</evidence>
<organism evidence="1 2">
    <name type="scientific">Fusarium floridanum</name>
    <dbReference type="NCBI Taxonomy" id="1325733"/>
    <lineage>
        <taxon>Eukaryota</taxon>
        <taxon>Fungi</taxon>
        <taxon>Dikarya</taxon>
        <taxon>Ascomycota</taxon>
        <taxon>Pezizomycotina</taxon>
        <taxon>Sordariomycetes</taxon>
        <taxon>Hypocreomycetidae</taxon>
        <taxon>Hypocreales</taxon>
        <taxon>Nectriaceae</taxon>
        <taxon>Fusarium</taxon>
        <taxon>Fusarium solani species complex</taxon>
    </lineage>
</organism>
<protein>
    <submittedName>
        <fullName evidence="1">Uncharacterized protein</fullName>
    </submittedName>
</protein>
<keyword evidence="2" id="KW-1185">Reference proteome</keyword>
<comment type="caution">
    <text evidence="1">The sequence shown here is derived from an EMBL/GenBank/DDBJ whole genome shotgun (WGS) entry which is preliminary data.</text>
</comment>
<evidence type="ECO:0000313" key="1">
    <source>
        <dbReference type="EMBL" id="RSL74707.1"/>
    </source>
</evidence>
<name>A0A428RB07_9HYPO</name>
<dbReference type="Proteomes" id="UP000287972">
    <property type="component" value="Unassembled WGS sequence"/>
</dbReference>